<comment type="subcellular location">
    <subcellularLocation>
        <location evidence="1">Membrane</location>
        <topology evidence="1">Multi-pass membrane protein</topology>
    </subcellularLocation>
</comment>
<feature type="compositionally biased region" description="Low complexity" evidence="5">
    <location>
        <begin position="14"/>
        <end position="23"/>
    </location>
</feature>
<feature type="domain" description="Yip1" evidence="7">
    <location>
        <begin position="184"/>
        <end position="345"/>
    </location>
</feature>
<feature type="transmembrane region" description="Helical" evidence="6">
    <location>
        <begin position="239"/>
        <end position="262"/>
    </location>
</feature>
<proteinExistence type="predicted"/>
<gene>
    <name evidence="8" type="ORF">NX794_08420</name>
</gene>
<keyword evidence="2 6" id="KW-0812">Transmembrane</keyword>
<feature type="transmembrane region" description="Helical" evidence="6">
    <location>
        <begin position="302"/>
        <end position="322"/>
    </location>
</feature>
<sequence length="353" mass="36414">MSQVGRKAGPGHPGPAHGSPGPGTFDDVAGFRIGRGGRDDRTPQGQQAPRGPSYGRPAGPPPHGQRGPSSYGRPAGPSYGRQGGPSYGYPAAPPQPPYPQQGPGPGYGYPGPADDGPEYFGDGGHHGAGPGGHDPYAANNPGHTQAFSVDEAAGYTQGATYHAGSAPAPAAPLGPPLHWKELLKGIVLSPNQTFLRMRDYTMWGPALVVTFLYGLLAVFGFDGARKDVIDATLSNAVPIVLVTAVVMVLGLFVLGVVTHTLARQLGGDGAWQPTVGLSMLITALTDAPRLIVAMFFGGDAGFVQLLGWATWLATGALLTLMVSRSHDLPWPKALGASAIQLIALLSIVKLGTF</sequence>
<dbReference type="Pfam" id="PF04893">
    <property type="entry name" value="Yip1"/>
    <property type="match status" value="1"/>
</dbReference>
<protein>
    <submittedName>
        <fullName evidence="8">YIP1 family protein</fullName>
    </submittedName>
</protein>
<keyword evidence="4 6" id="KW-0472">Membrane</keyword>
<dbReference type="EMBL" id="JANUGP010000004">
    <property type="protein sequence ID" value="MCS0601256.1"/>
    <property type="molecule type" value="Genomic_DNA"/>
</dbReference>
<dbReference type="Proteomes" id="UP001205612">
    <property type="component" value="Unassembled WGS sequence"/>
</dbReference>
<evidence type="ECO:0000256" key="1">
    <source>
        <dbReference type="ARBA" id="ARBA00004141"/>
    </source>
</evidence>
<dbReference type="InterPro" id="IPR006977">
    <property type="entry name" value="Yip1_dom"/>
</dbReference>
<evidence type="ECO:0000313" key="9">
    <source>
        <dbReference type="Proteomes" id="UP001205612"/>
    </source>
</evidence>
<evidence type="ECO:0000256" key="6">
    <source>
        <dbReference type="SAM" id="Phobius"/>
    </source>
</evidence>
<evidence type="ECO:0000313" key="8">
    <source>
        <dbReference type="EMBL" id="MCS0601256.1"/>
    </source>
</evidence>
<evidence type="ECO:0000256" key="5">
    <source>
        <dbReference type="SAM" id="MobiDB-lite"/>
    </source>
</evidence>
<evidence type="ECO:0000259" key="7">
    <source>
        <dbReference type="Pfam" id="PF04893"/>
    </source>
</evidence>
<feature type="compositionally biased region" description="Pro residues" evidence="5">
    <location>
        <begin position="91"/>
        <end position="102"/>
    </location>
</feature>
<organism evidence="8 9">
    <name type="scientific">Streptomyces pyxinicus</name>
    <dbReference type="NCBI Taxonomy" id="2970331"/>
    <lineage>
        <taxon>Bacteria</taxon>
        <taxon>Bacillati</taxon>
        <taxon>Actinomycetota</taxon>
        <taxon>Actinomycetes</taxon>
        <taxon>Kitasatosporales</taxon>
        <taxon>Streptomycetaceae</taxon>
        <taxon>Streptomyces</taxon>
    </lineage>
</organism>
<feature type="region of interest" description="Disordered" evidence="5">
    <location>
        <begin position="1"/>
        <end position="144"/>
    </location>
</feature>
<feature type="transmembrane region" description="Helical" evidence="6">
    <location>
        <begin position="274"/>
        <end position="296"/>
    </location>
</feature>
<dbReference type="RefSeq" id="WP_258777623.1">
    <property type="nucleotide sequence ID" value="NZ_JANUGP010000004.1"/>
</dbReference>
<feature type="transmembrane region" description="Helical" evidence="6">
    <location>
        <begin position="200"/>
        <end position="219"/>
    </location>
</feature>
<evidence type="ECO:0000256" key="2">
    <source>
        <dbReference type="ARBA" id="ARBA00022692"/>
    </source>
</evidence>
<reference evidence="8 9" key="1">
    <citation type="submission" date="2022-08" db="EMBL/GenBank/DDBJ databases">
        <authorList>
            <person name="Somphong A."/>
            <person name="Phongsopitanun W."/>
        </authorList>
    </citation>
    <scope>NUCLEOTIDE SEQUENCE [LARGE SCALE GENOMIC DNA]</scope>
    <source>
        <strain evidence="8 9">LP11</strain>
    </source>
</reference>
<keyword evidence="3 6" id="KW-1133">Transmembrane helix</keyword>
<accession>A0ABT2AYB7</accession>
<name>A0ABT2AYB7_9ACTN</name>
<evidence type="ECO:0000256" key="3">
    <source>
        <dbReference type="ARBA" id="ARBA00022989"/>
    </source>
</evidence>
<evidence type="ECO:0000256" key="4">
    <source>
        <dbReference type="ARBA" id="ARBA00023136"/>
    </source>
</evidence>
<keyword evidence="9" id="KW-1185">Reference proteome</keyword>
<comment type="caution">
    <text evidence="8">The sequence shown here is derived from an EMBL/GenBank/DDBJ whole genome shotgun (WGS) entry which is preliminary data.</text>
</comment>